<sequence length="488" mass="55144">MGAAPAETTGVVIIGSGFGGIAAAVKLLRSGVSDFVILEQSEGIGGTWWDNRYPGCEVDIPSHAYSFSFMPHDWPRTHAGQPELQRYAEATVDRFGLRGHIRLGTRVEAVRWQESEGHYRVETGSGTLHARFVISAVGLLNVPRYPEWPGLEEFAGESFHTARWDHSVELEGKRVAVVGTGSTAVQVVPAIADRVAHLYVHQREPGWVEPKGERAFSAAERERFRRRPLYRRLYRYALFAQSMGRFRAYDAGSRAQRRMRELCLGYLDRAIRDPETRRALTPEYPWGCKRPIYASSYYPAFNEPHVELVPHPVRSVTPKGVVDVLGEEREVDVLILSTGFQPTRFLSAFTVTGTGGRDLQEYWGDRPRAFLGVTVPEFPNFFILYGPNTNGGFSIIAQLERQAEMAARAIRAARRKEARVETEPAALERYVRWLDRQFGKRASAMEAGCNNYYHTPSGANVTQWPRTHLAYYVLTKTLARRGLTLRRR</sequence>
<dbReference type="Proteomes" id="UP000677875">
    <property type="component" value="Unassembled WGS sequence"/>
</dbReference>
<protein>
    <submittedName>
        <fullName evidence="1">NAD(P)/FAD-dependent oxidoreductase</fullName>
    </submittedName>
</protein>
<dbReference type="PRINTS" id="PR00368">
    <property type="entry name" value="FADPNR"/>
</dbReference>
<keyword evidence="2" id="KW-1185">Reference proteome</keyword>
<dbReference type="EMBL" id="JAGPNL010000002">
    <property type="protein sequence ID" value="MBQ0826534.1"/>
    <property type="molecule type" value="Genomic_DNA"/>
</dbReference>
<reference evidence="1" key="1">
    <citation type="submission" date="2021-04" db="EMBL/GenBank/DDBJ databases">
        <title>Genome seq and assembly of Streptomyces sp. RG38.</title>
        <authorList>
            <person name="Chhetri G."/>
        </authorList>
    </citation>
    <scope>NUCLEOTIDE SEQUENCE</scope>
    <source>
        <strain evidence="1">RG38</strain>
    </source>
</reference>
<dbReference type="PANTHER" id="PTHR42877:SF4">
    <property type="entry name" value="FAD_NAD(P)-BINDING DOMAIN-CONTAINING PROTEIN-RELATED"/>
    <property type="match status" value="1"/>
</dbReference>
<dbReference type="SUPFAM" id="SSF51905">
    <property type="entry name" value="FAD/NAD(P)-binding domain"/>
    <property type="match status" value="1"/>
</dbReference>
<evidence type="ECO:0000313" key="1">
    <source>
        <dbReference type="EMBL" id="MBQ0826534.1"/>
    </source>
</evidence>
<dbReference type="PANTHER" id="PTHR42877">
    <property type="entry name" value="L-ORNITHINE N(5)-MONOOXYGENASE-RELATED"/>
    <property type="match status" value="1"/>
</dbReference>
<dbReference type="AlphaFoldDB" id="A0A940XDI7"/>
<comment type="caution">
    <text evidence="1">The sequence shown here is derived from an EMBL/GenBank/DDBJ whole genome shotgun (WGS) entry which is preliminary data.</text>
</comment>
<dbReference type="InterPro" id="IPR036188">
    <property type="entry name" value="FAD/NAD-bd_sf"/>
</dbReference>
<accession>A0A940XDI7</accession>
<dbReference type="Gene3D" id="3.50.50.60">
    <property type="entry name" value="FAD/NAD(P)-binding domain"/>
    <property type="match status" value="2"/>
</dbReference>
<dbReference type="RefSeq" id="WP_210869900.1">
    <property type="nucleotide sequence ID" value="NZ_JAGPNL010000002.1"/>
</dbReference>
<dbReference type="InterPro" id="IPR051209">
    <property type="entry name" value="FAD-bind_Monooxygenase_sf"/>
</dbReference>
<dbReference type="Pfam" id="PF13738">
    <property type="entry name" value="Pyr_redox_3"/>
    <property type="match status" value="1"/>
</dbReference>
<evidence type="ECO:0000313" key="2">
    <source>
        <dbReference type="Proteomes" id="UP000677875"/>
    </source>
</evidence>
<proteinExistence type="predicted"/>
<gene>
    <name evidence="1" type="ORF">J5Y05_08445</name>
</gene>
<name>A0A940XDI7_9ACTN</name>
<dbReference type="PRINTS" id="PR00469">
    <property type="entry name" value="PNDRDTASEII"/>
</dbReference>
<organism evidence="1 2">
    <name type="scientific">Streptomyces tagetis</name>
    <dbReference type="NCBI Taxonomy" id="2820809"/>
    <lineage>
        <taxon>Bacteria</taxon>
        <taxon>Bacillati</taxon>
        <taxon>Actinomycetota</taxon>
        <taxon>Actinomycetes</taxon>
        <taxon>Kitasatosporales</taxon>
        <taxon>Streptomycetaceae</taxon>
        <taxon>Streptomyces</taxon>
    </lineage>
</organism>